<reference evidence="1 2" key="1">
    <citation type="submission" date="2015-06" db="EMBL/GenBank/DDBJ databases">
        <title>Talaromyces atroroseus IBT 11181 draft genome.</title>
        <authorList>
            <person name="Rasmussen K.B."/>
            <person name="Rasmussen S."/>
            <person name="Petersen B."/>
            <person name="Sicheritz-Ponten T."/>
            <person name="Mortensen U.H."/>
            <person name="Thrane U."/>
        </authorList>
    </citation>
    <scope>NUCLEOTIDE SEQUENCE [LARGE SCALE GENOMIC DNA]</scope>
    <source>
        <strain evidence="1 2">IBT 11181</strain>
    </source>
</reference>
<dbReference type="GeneID" id="31004593"/>
<dbReference type="RefSeq" id="XP_020120298.1">
    <property type="nucleotide sequence ID" value="XM_020267151.1"/>
</dbReference>
<dbReference type="OrthoDB" id="425354at2759"/>
<dbReference type="InterPro" id="IPR053037">
    <property type="entry name" value="Pericyclase_pydY-like"/>
</dbReference>
<protein>
    <submittedName>
        <fullName evidence="1">Uncharacterized protein</fullName>
    </submittedName>
</protein>
<name>A0A225B2U2_TALAT</name>
<proteinExistence type="predicted"/>
<comment type="caution">
    <text evidence="1">The sequence shown here is derived from an EMBL/GenBank/DDBJ whole genome shotgun (WGS) entry which is preliminary data.</text>
</comment>
<sequence>MASPPEITLQNLNGVFVLNKSLSTDTDAILALQGIGWLMRKAISVATVTLAISETVQPNSDDPANAPVTKIVVNQTATGNIKSTESRTADWRVRPHTDRIFGSINGQSRLIRASKPDAGDGKVRPSVDVQTTPKEEKIVKFLKGEVDLEGNPDDGFIVDEIEDKDGVSYGEGEGLWLQNWVKSEAGWTAEQIWGFETINGQRWHTRRLVVTDKSGKWLIGRLVYDYQGPNEQ</sequence>
<gene>
    <name evidence="1" type="ORF">UA08_04838</name>
</gene>
<dbReference type="Proteomes" id="UP000214365">
    <property type="component" value="Unassembled WGS sequence"/>
</dbReference>
<dbReference type="AlphaFoldDB" id="A0A225B2U2"/>
<keyword evidence="2" id="KW-1185">Reference proteome</keyword>
<dbReference type="PANTHER" id="PTHR38115:SF1">
    <property type="entry name" value="LIPOCALIN-LIKE DOMAIN-CONTAINING PROTEIN"/>
    <property type="match status" value="1"/>
</dbReference>
<accession>A0A225B2U2</accession>
<dbReference type="PANTHER" id="PTHR38115">
    <property type="entry name" value="LIPOCALIN-LIKE DOMAIN-CONTAINING PROTEIN"/>
    <property type="match status" value="1"/>
</dbReference>
<dbReference type="EMBL" id="LFMY01000006">
    <property type="protein sequence ID" value="OKL60177.1"/>
    <property type="molecule type" value="Genomic_DNA"/>
</dbReference>
<evidence type="ECO:0000313" key="1">
    <source>
        <dbReference type="EMBL" id="OKL60177.1"/>
    </source>
</evidence>
<organism evidence="1 2">
    <name type="scientific">Talaromyces atroroseus</name>
    <dbReference type="NCBI Taxonomy" id="1441469"/>
    <lineage>
        <taxon>Eukaryota</taxon>
        <taxon>Fungi</taxon>
        <taxon>Dikarya</taxon>
        <taxon>Ascomycota</taxon>
        <taxon>Pezizomycotina</taxon>
        <taxon>Eurotiomycetes</taxon>
        <taxon>Eurotiomycetidae</taxon>
        <taxon>Eurotiales</taxon>
        <taxon>Trichocomaceae</taxon>
        <taxon>Talaromyces</taxon>
        <taxon>Talaromyces sect. Trachyspermi</taxon>
    </lineage>
</organism>
<evidence type="ECO:0000313" key="2">
    <source>
        <dbReference type="Proteomes" id="UP000214365"/>
    </source>
</evidence>